<keyword evidence="4" id="KW-1185">Reference proteome</keyword>
<evidence type="ECO:0000313" key="4">
    <source>
        <dbReference type="Proteomes" id="UP000258613"/>
    </source>
</evidence>
<dbReference type="GeneID" id="37643660"/>
<dbReference type="OrthoDB" id="70322at2157"/>
<reference evidence="5" key="1">
    <citation type="submission" date="2017-10" db="EMBL/GenBank/DDBJ databases">
        <title>Phenotypic and genomic properties of facultatively anaerobic sulfur-reducing natronoarchaea from hypersaline soda lakes.</title>
        <authorList>
            <person name="Sorokin D.Y."/>
            <person name="Kublanov I.V."/>
            <person name="Roman P."/>
            <person name="Sinninghe Damste J.S."/>
            <person name="Golyshin P.N."/>
            <person name="Rojo D."/>
            <person name="Ciordia S."/>
            <person name="Mena Md.C."/>
            <person name="Ferrer M."/>
            <person name="Messina E."/>
            <person name="Smedile F."/>
            <person name="La Spada G."/>
            <person name="La Cono V."/>
            <person name="Yakimov M.M."/>
        </authorList>
    </citation>
    <scope>NUCLEOTIDE SEQUENCE [LARGE SCALE GENOMIC DNA]</scope>
    <source>
        <strain evidence="5">AArc1</strain>
    </source>
</reference>
<evidence type="ECO:0000313" key="5">
    <source>
        <dbReference type="Proteomes" id="UP000258707"/>
    </source>
</evidence>
<feature type="transmembrane region" description="Helical" evidence="1">
    <location>
        <begin position="51"/>
        <end position="72"/>
    </location>
</feature>
<dbReference type="InterPro" id="IPR009577">
    <property type="entry name" value="Sm_multidrug_ex"/>
</dbReference>
<dbReference type="RefSeq" id="WP_117365352.1">
    <property type="nucleotide sequence ID" value="NZ_CP024047.1"/>
</dbReference>
<dbReference type="KEGG" id="nan:AArc1_3077"/>
<evidence type="ECO:0000256" key="1">
    <source>
        <dbReference type="SAM" id="Phobius"/>
    </source>
</evidence>
<proteinExistence type="predicted"/>
<reference evidence="3" key="3">
    <citation type="journal article" date="2019" name="Int. J. Syst. Evol. Microbiol.">
        <title>Natronolimnobius sulfurireducens sp. nov. and Halalkaliarchaeum desulfuricum gen. nov., sp. nov., the first sulfur-respiring alkaliphilic haloarchaea from hypersaline alkaline lakes.</title>
        <authorList>
            <person name="Sorokin D.Y."/>
            <person name="Yakimov M."/>
            <person name="Messina E."/>
            <person name="Merkel A.Y."/>
            <person name="Bale N.J."/>
            <person name="Sinninghe Damste J.S."/>
        </authorList>
    </citation>
    <scope>NUCLEOTIDE SEQUENCE</scope>
    <source>
        <strain evidence="3">AArc-Mg</strain>
        <strain evidence="2">AArc1</strain>
    </source>
</reference>
<dbReference type="EMBL" id="CP027033">
    <property type="protein sequence ID" value="AXR83153.1"/>
    <property type="molecule type" value="Genomic_DNA"/>
</dbReference>
<evidence type="ECO:0008006" key="6">
    <source>
        <dbReference type="Google" id="ProtNLM"/>
    </source>
</evidence>
<accession>A0A346PIN8</accession>
<dbReference type="Pfam" id="PF06695">
    <property type="entry name" value="Sm_multidrug_ex"/>
    <property type="match status" value="1"/>
</dbReference>
<feature type="transmembrane region" description="Helical" evidence="1">
    <location>
        <begin position="20"/>
        <end position="45"/>
    </location>
</feature>
<evidence type="ECO:0000313" key="2">
    <source>
        <dbReference type="EMBL" id="AXR79383.1"/>
    </source>
</evidence>
<gene>
    <name evidence="2" type="ORF">AArc1_3077</name>
    <name evidence="3" type="ORF">AArcMg_3168</name>
</gene>
<dbReference type="Proteomes" id="UP000258613">
    <property type="component" value="Chromosome"/>
</dbReference>
<organism evidence="3 4">
    <name type="scientific">Natrarchaeobaculum sulfurireducens</name>
    <dbReference type="NCBI Taxonomy" id="2044521"/>
    <lineage>
        <taxon>Archaea</taxon>
        <taxon>Methanobacteriati</taxon>
        <taxon>Methanobacteriota</taxon>
        <taxon>Stenosarchaea group</taxon>
        <taxon>Halobacteria</taxon>
        <taxon>Halobacteriales</taxon>
        <taxon>Natrialbaceae</taxon>
        <taxon>Natrarchaeobaculum</taxon>
    </lineage>
</organism>
<accession>A0A346PUF8</accession>
<keyword evidence="1" id="KW-1133">Transmembrane helix</keyword>
<feature type="transmembrane region" description="Helical" evidence="1">
    <location>
        <begin position="138"/>
        <end position="166"/>
    </location>
</feature>
<evidence type="ECO:0000313" key="3">
    <source>
        <dbReference type="EMBL" id="AXR83153.1"/>
    </source>
</evidence>
<dbReference type="EMBL" id="CP024047">
    <property type="protein sequence ID" value="AXR79383.1"/>
    <property type="molecule type" value="Genomic_DNA"/>
</dbReference>
<dbReference type="Proteomes" id="UP000258707">
    <property type="component" value="Chromosome"/>
</dbReference>
<dbReference type="KEGG" id="nag:AArcMg_3168"/>
<feature type="transmembrane region" description="Helical" evidence="1">
    <location>
        <begin position="106"/>
        <end position="132"/>
    </location>
</feature>
<keyword evidence="1" id="KW-0472">Membrane</keyword>
<dbReference type="AlphaFoldDB" id="A0A346PUF8"/>
<keyword evidence="1" id="KW-0812">Transmembrane</keyword>
<protein>
    <recommendedName>
        <fullName evidence="6">Small multi-drug export protein</fullName>
    </recommendedName>
</protein>
<name>A0A346PUF8_9EURY</name>
<reference evidence="4" key="2">
    <citation type="submission" date="2018-02" db="EMBL/GenBank/DDBJ databases">
        <title>Phenotypic and genomic properties of facultatively anaerobic sulfur-reducing natronoarchaea from hypersaline soda lakes.</title>
        <authorList>
            <person name="Sorokin D.Y."/>
            <person name="Kublanov I.V."/>
            <person name="Roman P."/>
            <person name="Sinninghe Damste J.S."/>
            <person name="Golyshin P.N."/>
            <person name="Rojo D."/>
            <person name="Ciordia S."/>
            <person name="Mena M.D.C."/>
            <person name="Ferrer M."/>
            <person name="Messina E."/>
            <person name="Smedile F."/>
            <person name="La Spada G."/>
            <person name="La Cono V."/>
            <person name="Yakimov M.M."/>
        </authorList>
    </citation>
    <scope>NUCLEOTIDE SEQUENCE [LARGE SCALE GENOMIC DNA]</scope>
    <source>
        <strain evidence="4">AArc-Mg</strain>
    </source>
</reference>
<sequence>MTTTQLFIEVGTQLEETSGLLQYGLVALFAAIPIVEIFVVIPIAIGLGLDPLVTGVAAFAGNTASVVLLVAFQQRLATWWHRRRGTAADGDGVGGRARARRIWDRYGLPGLALAGPVVTGIHIAALVGLAAGSKARAVAWWTTVSIGVWTVVFVVASVYGLSLLGIA</sequence>